<dbReference type="PANTHER" id="PTHR35525">
    <property type="entry name" value="BLL6575 PROTEIN"/>
    <property type="match status" value="1"/>
</dbReference>
<reference evidence="2" key="1">
    <citation type="submission" date="2024-07" db="EMBL/GenBank/DDBJ databases">
        <authorList>
            <person name="Yu S.T."/>
        </authorList>
    </citation>
    <scope>NUCLEOTIDE SEQUENCE</scope>
    <source>
        <strain evidence="2">R02</strain>
    </source>
</reference>
<dbReference type="InterPro" id="IPR021005">
    <property type="entry name" value="Znf_CGNR"/>
</dbReference>
<protein>
    <submittedName>
        <fullName evidence="2">ABATE domain-containing protein</fullName>
    </submittedName>
</protein>
<proteinExistence type="predicted"/>
<dbReference type="Gene3D" id="1.10.3300.10">
    <property type="entry name" value="Jann2411-like domain"/>
    <property type="match status" value="1"/>
</dbReference>
<dbReference type="InterPro" id="IPR010852">
    <property type="entry name" value="ABATE"/>
</dbReference>
<dbReference type="InterPro" id="IPR023286">
    <property type="entry name" value="ABATE_dom_sf"/>
</dbReference>
<dbReference type="Pfam" id="PF07336">
    <property type="entry name" value="ABATE"/>
    <property type="match status" value="1"/>
</dbReference>
<dbReference type="AlphaFoldDB" id="A0AB39LW44"/>
<sequence length="193" mass="20981">MRHAFPGGTPALDFPGTLRFRHRAEPREDLDSPASLGSWFREAGITVDDVPAGPADLRKALALREAVHRLVRAAMAGEDYDRDALDLVNQYARKPTPVPRLTPAGRQVDATVEQGLAHVARDAVLTLSGPDLPLLKECGNPECSQIFVDRSRGARREWCAMDPCGNKIKAAAYRVRKRANGPLTAGRSGRPPA</sequence>
<dbReference type="PANTHER" id="PTHR35525:SF3">
    <property type="entry name" value="BLL6575 PROTEIN"/>
    <property type="match status" value="1"/>
</dbReference>
<dbReference type="SUPFAM" id="SSF160904">
    <property type="entry name" value="Jann2411-like"/>
    <property type="match status" value="1"/>
</dbReference>
<organism evidence="2">
    <name type="scientific">Streptomyces sp. R02</name>
    <dbReference type="NCBI Taxonomy" id="3238623"/>
    <lineage>
        <taxon>Bacteria</taxon>
        <taxon>Bacillati</taxon>
        <taxon>Actinomycetota</taxon>
        <taxon>Actinomycetes</taxon>
        <taxon>Kitasatosporales</taxon>
        <taxon>Streptomycetaceae</taxon>
        <taxon>Streptomyces</taxon>
    </lineage>
</organism>
<dbReference type="Pfam" id="PF11706">
    <property type="entry name" value="zf-CGNR"/>
    <property type="match status" value="1"/>
</dbReference>
<dbReference type="RefSeq" id="WP_369161131.1">
    <property type="nucleotide sequence ID" value="NZ_CP163429.1"/>
</dbReference>
<gene>
    <name evidence="2" type="ORF">AB5J57_31845</name>
</gene>
<evidence type="ECO:0000313" key="2">
    <source>
        <dbReference type="EMBL" id="XDP97844.1"/>
    </source>
</evidence>
<name>A0AB39LW44_9ACTN</name>
<evidence type="ECO:0000259" key="1">
    <source>
        <dbReference type="Pfam" id="PF11706"/>
    </source>
</evidence>
<feature type="domain" description="Zinc finger CGNR" evidence="1">
    <location>
        <begin position="135"/>
        <end position="177"/>
    </location>
</feature>
<dbReference type="EMBL" id="CP163429">
    <property type="protein sequence ID" value="XDP97844.1"/>
    <property type="molecule type" value="Genomic_DNA"/>
</dbReference>
<accession>A0AB39LW44</accession>